<reference evidence="2 3" key="1">
    <citation type="submission" date="2020-03" db="EMBL/GenBank/DDBJ databases">
        <title>Tamlana sp. nov, isolated from XXX.</title>
        <authorList>
            <person name="Cao W.R."/>
        </authorList>
    </citation>
    <scope>NUCLEOTIDE SEQUENCE [LARGE SCALE GENOMIC DNA]</scope>
    <source>
        <strain evidence="2 3">HST1-43</strain>
    </source>
</reference>
<dbReference type="Gene3D" id="3.40.630.30">
    <property type="match status" value="1"/>
</dbReference>
<dbReference type="EMBL" id="JAAVJS010000003">
    <property type="protein sequence ID" value="NJX14533.1"/>
    <property type="molecule type" value="Genomic_DNA"/>
</dbReference>
<dbReference type="InterPro" id="IPR000182">
    <property type="entry name" value="GNAT_dom"/>
</dbReference>
<evidence type="ECO:0000259" key="1">
    <source>
        <dbReference type="PROSITE" id="PS51186"/>
    </source>
</evidence>
<sequence length="146" mass="16627">MNFNIKQIPSEETHSVRHPILRAGHPIESCVFDGDNLETTFHIGIFSESKLLGVCSFFKNNSSSFSEKKQYQLRGMAIVESHQKQGLGQLLIKHGENILKTKHAKLVWCNARETATPFYTKNGYKITGDPYNIKTVGIHYLMYKPL</sequence>
<name>A0ABX1DD36_9FLAO</name>
<evidence type="ECO:0000313" key="3">
    <source>
        <dbReference type="Proteomes" id="UP000760545"/>
    </source>
</evidence>
<dbReference type="SUPFAM" id="SSF55729">
    <property type="entry name" value="Acyl-CoA N-acyltransferases (Nat)"/>
    <property type="match status" value="1"/>
</dbReference>
<protein>
    <submittedName>
        <fullName evidence="2">GNAT family N-acetyltransferase</fullName>
    </submittedName>
</protein>
<feature type="domain" description="N-acetyltransferase" evidence="1">
    <location>
        <begin position="3"/>
        <end position="146"/>
    </location>
</feature>
<gene>
    <name evidence="2" type="ORF">HC176_03405</name>
</gene>
<dbReference type="Proteomes" id="UP000760545">
    <property type="component" value="Unassembled WGS sequence"/>
</dbReference>
<dbReference type="RefSeq" id="WP_167916786.1">
    <property type="nucleotide sequence ID" value="NZ_JAAVJS010000003.1"/>
</dbReference>
<organism evidence="2 3">
    <name type="scientific">Tamlana crocina</name>
    <dbReference type="NCBI Taxonomy" id="393006"/>
    <lineage>
        <taxon>Bacteria</taxon>
        <taxon>Pseudomonadati</taxon>
        <taxon>Bacteroidota</taxon>
        <taxon>Flavobacteriia</taxon>
        <taxon>Flavobacteriales</taxon>
        <taxon>Flavobacteriaceae</taxon>
        <taxon>Tamlana</taxon>
    </lineage>
</organism>
<proteinExistence type="predicted"/>
<comment type="caution">
    <text evidence="2">The sequence shown here is derived from an EMBL/GenBank/DDBJ whole genome shotgun (WGS) entry which is preliminary data.</text>
</comment>
<accession>A0ABX1DD36</accession>
<dbReference type="InterPro" id="IPR016181">
    <property type="entry name" value="Acyl_CoA_acyltransferase"/>
</dbReference>
<keyword evidence="3" id="KW-1185">Reference proteome</keyword>
<dbReference type="Pfam" id="PF00583">
    <property type="entry name" value="Acetyltransf_1"/>
    <property type="match status" value="1"/>
</dbReference>
<dbReference type="PROSITE" id="PS51186">
    <property type="entry name" value="GNAT"/>
    <property type="match status" value="1"/>
</dbReference>
<evidence type="ECO:0000313" key="2">
    <source>
        <dbReference type="EMBL" id="NJX14533.1"/>
    </source>
</evidence>